<comment type="caution">
    <text evidence="1">The sequence shown here is derived from an EMBL/GenBank/DDBJ whole genome shotgun (WGS) entry which is preliminary data.</text>
</comment>
<gene>
    <name evidence="1" type="ORF">COX05_00345</name>
</gene>
<sequence length="241" mass="25966">MQIRKSFIVFVLIFLLFPYISIAQDSESSSYKVQMGNFNFTAGEKSSTSYTLTDTAGELSPGQSSSGSYTIKAGFQYVNTIAPFTFSLSNSIINFGTLSPQTPQTDTTNITVTSGAAFGYQVTSQENHQLESVGYPGTVFIDDVVGDNADITHTNQGDWLLSTTYGMGYTLSNITGTDAVFTSGYRSFADESCVESPVVVMSRNGVTSTSEVQVGYKVNISNVQESGQYQNVVTYVATGTF</sequence>
<dbReference type="Proteomes" id="UP000228495">
    <property type="component" value="Unassembled WGS sequence"/>
</dbReference>
<dbReference type="EMBL" id="PCSU01000004">
    <property type="protein sequence ID" value="PIP56931.1"/>
    <property type="molecule type" value="Genomic_DNA"/>
</dbReference>
<protein>
    <submittedName>
        <fullName evidence="1">Uncharacterized protein</fullName>
    </submittedName>
</protein>
<evidence type="ECO:0000313" key="2">
    <source>
        <dbReference type="Proteomes" id="UP000228495"/>
    </source>
</evidence>
<reference evidence="1 2" key="1">
    <citation type="submission" date="2017-09" db="EMBL/GenBank/DDBJ databases">
        <title>Depth-based differentiation of microbial function through sediment-hosted aquifers and enrichment of novel symbionts in the deep terrestrial subsurface.</title>
        <authorList>
            <person name="Probst A.J."/>
            <person name="Ladd B."/>
            <person name="Jarett J.K."/>
            <person name="Geller-Mcgrath D.E."/>
            <person name="Sieber C.M."/>
            <person name="Emerson J.B."/>
            <person name="Anantharaman K."/>
            <person name="Thomas B.C."/>
            <person name="Malmstrom R."/>
            <person name="Stieglmeier M."/>
            <person name="Klingl A."/>
            <person name="Woyke T."/>
            <person name="Ryan C.M."/>
            <person name="Banfield J.F."/>
        </authorList>
    </citation>
    <scope>NUCLEOTIDE SEQUENCE [LARGE SCALE GENOMIC DNA]</scope>
    <source>
        <strain evidence="1">CG22_combo_CG10-13_8_21_14_all_39_12</strain>
    </source>
</reference>
<dbReference type="AlphaFoldDB" id="A0A2H0BH07"/>
<proteinExistence type="predicted"/>
<accession>A0A2H0BH07</accession>
<name>A0A2H0BH07_UNCKA</name>
<organism evidence="1 2">
    <name type="scientific">candidate division WWE3 bacterium CG22_combo_CG10-13_8_21_14_all_39_12</name>
    <dbReference type="NCBI Taxonomy" id="1975094"/>
    <lineage>
        <taxon>Bacteria</taxon>
        <taxon>Katanobacteria</taxon>
    </lineage>
</organism>
<evidence type="ECO:0000313" key="1">
    <source>
        <dbReference type="EMBL" id="PIP56931.1"/>
    </source>
</evidence>